<dbReference type="Pfam" id="PF00526">
    <property type="entry name" value="Dicty_CTDC"/>
    <property type="match status" value="6"/>
</dbReference>
<gene>
    <name evidence="1" type="ORF">UV20_C0025G0002</name>
</gene>
<dbReference type="EMBL" id="LCDO01000025">
    <property type="protein sequence ID" value="KKS55572.1"/>
    <property type="molecule type" value="Genomic_DNA"/>
</dbReference>
<dbReference type="Proteomes" id="UP000034837">
    <property type="component" value="Unassembled WGS sequence"/>
</dbReference>
<organism evidence="1 2">
    <name type="scientific">Candidatus Magasanikbacteria bacterium GW2011_GWA2_42_32</name>
    <dbReference type="NCBI Taxonomy" id="1619039"/>
    <lineage>
        <taxon>Bacteria</taxon>
        <taxon>Candidatus Magasanikiibacteriota</taxon>
    </lineage>
</organism>
<proteinExistence type="predicted"/>
<sequence length="416" mass="44223">MGKISPFSLFPPAQQSGWRFVMKKNLLIVVSFFSFFSACVDMQAAKRVDWDTTGGDVLTDGGGEDVWGEDTADEMSWEVKFITRGENSSIPPPKKRREWVVIEPACVPASCVDDNSCTDDACDPTTGCVFTPNTQLCDDGNACTAGDTCDDGTCAGTVVECGDGNACTDDICDPAVGCTHKALSGCGEEVAVDLCKQVNCDDGDICTIDGCDPATGCTTQPADCDDGNVCTVDTCNNADGCFHAPANCDDGDLCTADACDPAVGCTYEPGACDDGNLYTDDACDPTTGCMHTPIEIPCESMIGVEFTGLQLWGVKNFSIQNGVQSEAFPIAANPCCKEGHAVDIYIVPPFEKLEAVGYLLPEGNNCKDFFKCRHICGFFEGKNWLPMIQYTPPKDCACRNDVSAWGPEGPVYSAPP</sequence>
<accession>A0A0G1A3F8</accession>
<dbReference type="AlphaFoldDB" id="A0A0G1A3F8"/>
<evidence type="ECO:0000313" key="1">
    <source>
        <dbReference type="EMBL" id="KKS55572.1"/>
    </source>
</evidence>
<dbReference type="InterPro" id="IPR052846">
    <property type="entry name" value="ECM-enzyme_regulator"/>
</dbReference>
<dbReference type="PANTHER" id="PTHR31797">
    <property type="entry name" value="EXTRACELLULAR MATRIX PROTEIN A-RELATED"/>
    <property type="match status" value="1"/>
</dbReference>
<dbReference type="PANTHER" id="PTHR31797:SF6">
    <property type="entry name" value="CHITIN-BINDING TYPE-2 DOMAIN-CONTAINING PROTEIN"/>
    <property type="match status" value="1"/>
</dbReference>
<name>A0A0G1A3F8_9BACT</name>
<comment type="caution">
    <text evidence="1">The sequence shown here is derived from an EMBL/GenBank/DDBJ whole genome shotgun (WGS) entry which is preliminary data.</text>
</comment>
<evidence type="ECO:0000313" key="2">
    <source>
        <dbReference type="Proteomes" id="UP000034837"/>
    </source>
</evidence>
<protein>
    <submittedName>
        <fullName evidence="1">Uncharacterized protein</fullName>
    </submittedName>
</protein>
<reference evidence="1 2" key="1">
    <citation type="journal article" date="2015" name="Nature">
        <title>rRNA introns, odd ribosomes, and small enigmatic genomes across a large radiation of phyla.</title>
        <authorList>
            <person name="Brown C.T."/>
            <person name="Hug L.A."/>
            <person name="Thomas B.C."/>
            <person name="Sharon I."/>
            <person name="Castelle C.J."/>
            <person name="Singh A."/>
            <person name="Wilkins M.J."/>
            <person name="Williams K.H."/>
            <person name="Banfield J.F."/>
        </authorList>
    </citation>
    <scope>NUCLEOTIDE SEQUENCE [LARGE SCALE GENOMIC DNA]</scope>
</reference>
<dbReference type="InterPro" id="IPR001673">
    <property type="entry name" value="S_mold_repeat"/>
</dbReference>